<organism evidence="1 2">
    <name type="scientific">Dallia pectoralis</name>
    <name type="common">Alaska blackfish</name>
    <dbReference type="NCBI Taxonomy" id="75939"/>
    <lineage>
        <taxon>Eukaryota</taxon>
        <taxon>Metazoa</taxon>
        <taxon>Chordata</taxon>
        <taxon>Craniata</taxon>
        <taxon>Vertebrata</taxon>
        <taxon>Euteleostomi</taxon>
        <taxon>Actinopterygii</taxon>
        <taxon>Neopterygii</taxon>
        <taxon>Teleostei</taxon>
        <taxon>Protacanthopterygii</taxon>
        <taxon>Esociformes</taxon>
        <taxon>Umbridae</taxon>
        <taxon>Dallia</taxon>
    </lineage>
</organism>
<name>A0ACC2FV23_DALPE</name>
<keyword evidence="2" id="KW-1185">Reference proteome</keyword>
<evidence type="ECO:0000313" key="1">
    <source>
        <dbReference type="EMBL" id="KAJ7995254.1"/>
    </source>
</evidence>
<comment type="caution">
    <text evidence="1">The sequence shown here is derived from an EMBL/GenBank/DDBJ whole genome shotgun (WGS) entry which is preliminary data.</text>
</comment>
<reference evidence="1" key="1">
    <citation type="submission" date="2021-05" db="EMBL/GenBank/DDBJ databases">
        <authorList>
            <person name="Pan Q."/>
            <person name="Jouanno E."/>
            <person name="Zahm M."/>
            <person name="Klopp C."/>
            <person name="Cabau C."/>
            <person name="Louis A."/>
            <person name="Berthelot C."/>
            <person name="Parey E."/>
            <person name="Roest Crollius H."/>
            <person name="Montfort J."/>
            <person name="Robinson-Rechavi M."/>
            <person name="Bouchez O."/>
            <person name="Lampietro C."/>
            <person name="Lopez Roques C."/>
            <person name="Donnadieu C."/>
            <person name="Postlethwait J."/>
            <person name="Bobe J."/>
            <person name="Dillon D."/>
            <person name="Chandos A."/>
            <person name="von Hippel F."/>
            <person name="Guiguen Y."/>
        </authorList>
    </citation>
    <scope>NUCLEOTIDE SEQUENCE</scope>
    <source>
        <strain evidence="1">YG-Jan2019</strain>
    </source>
</reference>
<sequence>MSRASDEQKGAVRHEPLKRHGAVIRRENRFKATQSVSALRPACHSDPPRRPSRENTLIEPNYAATRGTGSSPAFVCHRRATPP</sequence>
<gene>
    <name evidence="1" type="ORF">DPEC_G00242640</name>
</gene>
<evidence type="ECO:0000313" key="2">
    <source>
        <dbReference type="Proteomes" id="UP001157502"/>
    </source>
</evidence>
<dbReference type="EMBL" id="CM055748">
    <property type="protein sequence ID" value="KAJ7995254.1"/>
    <property type="molecule type" value="Genomic_DNA"/>
</dbReference>
<accession>A0ACC2FV23</accession>
<proteinExistence type="predicted"/>
<protein>
    <submittedName>
        <fullName evidence="1">Uncharacterized protein</fullName>
    </submittedName>
</protein>
<dbReference type="Proteomes" id="UP001157502">
    <property type="component" value="Chromosome 21"/>
</dbReference>